<dbReference type="PANTHER" id="PTHR44591">
    <property type="entry name" value="STRESS RESPONSE REGULATOR PROTEIN 1"/>
    <property type="match status" value="1"/>
</dbReference>
<dbReference type="GO" id="GO:0000160">
    <property type="term" value="P:phosphorelay signal transduction system"/>
    <property type="evidence" value="ECO:0007669"/>
    <property type="project" value="InterPro"/>
</dbReference>
<name>A0AAP5I4M0_9CYAN</name>
<evidence type="ECO:0000313" key="4">
    <source>
        <dbReference type="EMBL" id="MDR9894661.1"/>
    </source>
</evidence>
<organism evidence="4 5">
    <name type="scientific">Aetokthonos hydrillicola Thurmond2011</name>
    <dbReference type="NCBI Taxonomy" id="2712845"/>
    <lineage>
        <taxon>Bacteria</taxon>
        <taxon>Bacillati</taxon>
        <taxon>Cyanobacteriota</taxon>
        <taxon>Cyanophyceae</taxon>
        <taxon>Nostocales</taxon>
        <taxon>Hapalosiphonaceae</taxon>
        <taxon>Aetokthonos</taxon>
    </lineage>
</organism>
<evidence type="ECO:0000259" key="3">
    <source>
        <dbReference type="PROSITE" id="PS50110"/>
    </source>
</evidence>
<dbReference type="Proteomes" id="UP000667802">
    <property type="component" value="Unassembled WGS sequence"/>
</dbReference>
<accession>A0AAP5I4M0</accession>
<dbReference type="AlphaFoldDB" id="A0AAP5I4M0"/>
<proteinExistence type="predicted"/>
<evidence type="ECO:0000256" key="1">
    <source>
        <dbReference type="ARBA" id="ARBA00022553"/>
    </source>
</evidence>
<dbReference type="EMBL" id="JAALHA020000003">
    <property type="protein sequence ID" value="MDR9894661.1"/>
    <property type="molecule type" value="Genomic_DNA"/>
</dbReference>
<dbReference type="PANTHER" id="PTHR44591:SF23">
    <property type="entry name" value="CHEY SUBFAMILY"/>
    <property type="match status" value="1"/>
</dbReference>
<dbReference type="InterPro" id="IPR001789">
    <property type="entry name" value="Sig_transdc_resp-reg_receiver"/>
</dbReference>
<dbReference type="SUPFAM" id="SSF52172">
    <property type="entry name" value="CheY-like"/>
    <property type="match status" value="1"/>
</dbReference>
<protein>
    <submittedName>
        <fullName evidence="4">Response regulator</fullName>
    </submittedName>
</protein>
<dbReference type="PROSITE" id="PS50110">
    <property type="entry name" value="RESPONSE_REGULATORY"/>
    <property type="match status" value="1"/>
</dbReference>
<dbReference type="InterPro" id="IPR011006">
    <property type="entry name" value="CheY-like_superfamily"/>
</dbReference>
<dbReference type="Gene3D" id="3.40.50.2300">
    <property type="match status" value="1"/>
</dbReference>
<keyword evidence="5" id="KW-1185">Reference proteome</keyword>
<sequence>MTRMTVISLAEELDNLSKYSDGELILRNDHVVWNLYLVRSQLLYAINEVHRLRRWDRVLTQHCPKWNWRTVLCELLDNELWECQLLEHGLSEKQLSLVQANSIIRNIAQECLFDLNTHTDLKSEWKPSQKAVSTYCRVVSLSHQGIQSVLTKVRHLQEKWRSSGAAQLCPNLSPILQEERNSQPLPIPHKYLNGEFTLWDIAWQMEKSVTDVASSLTPLLDKQILKMEEIPDLSINSVKQSKPVSSTYSLNENNLSTESTQKHPLIACIDDSPVLTLALKKILIPAGYQVLSIPEPMRGFSQLIEHKPDLILLDLLLPNADGYSVCKFLRETPVFKNTPIIILTAQNTPIDRARAQIIGATEFLGKPPQREEVLQLIQKYLR</sequence>
<feature type="domain" description="Response regulatory" evidence="3">
    <location>
        <begin position="265"/>
        <end position="381"/>
    </location>
</feature>
<comment type="caution">
    <text evidence="4">The sequence shown here is derived from an EMBL/GenBank/DDBJ whole genome shotgun (WGS) entry which is preliminary data.</text>
</comment>
<keyword evidence="1 2" id="KW-0597">Phosphoprotein</keyword>
<dbReference type="RefSeq" id="WP_208346065.1">
    <property type="nucleotide sequence ID" value="NZ_CAWQFN010000848.1"/>
</dbReference>
<evidence type="ECO:0000256" key="2">
    <source>
        <dbReference type="PROSITE-ProRule" id="PRU00169"/>
    </source>
</evidence>
<evidence type="ECO:0000313" key="5">
    <source>
        <dbReference type="Proteomes" id="UP000667802"/>
    </source>
</evidence>
<dbReference type="SMART" id="SM00448">
    <property type="entry name" value="REC"/>
    <property type="match status" value="1"/>
</dbReference>
<dbReference type="Pfam" id="PF00072">
    <property type="entry name" value="Response_reg"/>
    <property type="match status" value="1"/>
</dbReference>
<feature type="modified residue" description="4-aspartylphosphate" evidence="2">
    <location>
        <position position="314"/>
    </location>
</feature>
<gene>
    <name evidence="4" type="ORF">G7B40_008770</name>
</gene>
<dbReference type="InterPro" id="IPR050595">
    <property type="entry name" value="Bact_response_regulator"/>
</dbReference>
<reference evidence="5" key="1">
    <citation type="journal article" date="2021" name="Science">
        <title>Hunting the eagle killer: A cyanobacterial neurotoxin causes vacuolar myelinopathy.</title>
        <authorList>
            <person name="Breinlinger S."/>
            <person name="Phillips T.J."/>
            <person name="Haram B.N."/>
            <person name="Mares J."/>
            <person name="Martinez Yerena J.A."/>
            <person name="Hrouzek P."/>
            <person name="Sobotka R."/>
            <person name="Henderson W.M."/>
            <person name="Schmieder P."/>
            <person name="Williams S.M."/>
            <person name="Lauderdale J.D."/>
            <person name="Wilde H.D."/>
            <person name="Gerrin W."/>
            <person name="Kust A."/>
            <person name="Washington J.W."/>
            <person name="Wagner C."/>
            <person name="Geier B."/>
            <person name="Liebeke M."/>
            <person name="Enke H."/>
            <person name="Niedermeyer T.H.J."/>
            <person name="Wilde S.B."/>
        </authorList>
    </citation>
    <scope>NUCLEOTIDE SEQUENCE [LARGE SCALE GENOMIC DNA]</scope>
    <source>
        <strain evidence="5">Thurmond2011</strain>
    </source>
</reference>